<keyword evidence="5" id="KW-1185">Reference proteome</keyword>
<feature type="region of interest" description="Disordered" evidence="3">
    <location>
        <begin position="20"/>
        <end position="64"/>
    </location>
</feature>
<dbReference type="GO" id="GO:0005634">
    <property type="term" value="C:nucleus"/>
    <property type="evidence" value="ECO:0007669"/>
    <property type="project" value="UniProtKB-SubCell"/>
</dbReference>
<evidence type="ECO:0000256" key="2">
    <source>
        <dbReference type="ARBA" id="ARBA00023242"/>
    </source>
</evidence>
<proteinExistence type="predicted"/>
<sequence>MEGGKNSHNMLQDSWIQYEESESISATSSSSIGEDSDASNGSSITSSDTVDDASSSSSSLNSSRSGAALYDLSDIMDQLPIKRGLSQFYQGKSESFTSISRVASIEDLVKRAATPFRRNLKASKSCGNGLHSYKQYTLPKATIAKKSPRGVSLSSFPSKRGGVINTKPPLTPHLEC</sequence>
<feature type="compositionally biased region" description="Low complexity" evidence="3">
    <location>
        <begin position="23"/>
        <end position="64"/>
    </location>
</feature>
<dbReference type="PANTHER" id="PTHR33172:SF99">
    <property type="entry name" value="COLD INDUCED PROTEIN-LIKE"/>
    <property type="match status" value="1"/>
</dbReference>
<reference evidence="4" key="2">
    <citation type="submission" date="2020-08" db="EMBL/GenBank/DDBJ databases">
        <title>Plant Genome Project.</title>
        <authorList>
            <person name="Zhang R.-G."/>
        </authorList>
    </citation>
    <scope>NUCLEOTIDE SEQUENCE</scope>
    <source>
        <strain evidence="4">Huo1</strain>
        <tissue evidence="4">Leaf</tissue>
    </source>
</reference>
<dbReference type="PANTHER" id="PTHR33172">
    <property type="entry name" value="OS08G0516900 PROTEIN"/>
    <property type="match status" value="1"/>
</dbReference>
<dbReference type="Proteomes" id="UP000298416">
    <property type="component" value="Unassembled WGS sequence"/>
</dbReference>
<comment type="subcellular location">
    <subcellularLocation>
        <location evidence="1">Nucleus</location>
    </subcellularLocation>
</comment>
<accession>A0A8X8WJD6</accession>
<dbReference type="InterPro" id="IPR051992">
    <property type="entry name" value="OxStress_Response_Reg"/>
</dbReference>
<evidence type="ECO:0000313" key="5">
    <source>
        <dbReference type="Proteomes" id="UP000298416"/>
    </source>
</evidence>
<gene>
    <name evidence="4" type="ORF">SASPL_141890</name>
</gene>
<evidence type="ECO:0000256" key="3">
    <source>
        <dbReference type="SAM" id="MobiDB-lite"/>
    </source>
</evidence>
<evidence type="ECO:0000313" key="4">
    <source>
        <dbReference type="EMBL" id="KAG6395766.1"/>
    </source>
</evidence>
<comment type="caution">
    <text evidence="4">The sequence shown here is derived from an EMBL/GenBank/DDBJ whole genome shotgun (WGS) entry which is preliminary data.</text>
</comment>
<protein>
    <recommendedName>
        <fullName evidence="6">Oxidative stress 3</fullName>
    </recommendedName>
</protein>
<evidence type="ECO:0000256" key="1">
    <source>
        <dbReference type="ARBA" id="ARBA00004123"/>
    </source>
</evidence>
<evidence type="ECO:0008006" key="6">
    <source>
        <dbReference type="Google" id="ProtNLM"/>
    </source>
</evidence>
<keyword evidence="2" id="KW-0539">Nucleus</keyword>
<dbReference type="GO" id="GO:0006950">
    <property type="term" value="P:response to stress"/>
    <property type="evidence" value="ECO:0007669"/>
    <property type="project" value="UniProtKB-ARBA"/>
</dbReference>
<dbReference type="EMBL" id="PNBA02000016">
    <property type="protein sequence ID" value="KAG6395766.1"/>
    <property type="molecule type" value="Genomic_DNA"/>
</dbReference>
<dbReference type="OrthoDB" id="694201at2759"/>
<organism evidence="4">
    <name type="scientific">Salvia splendens</name>
    <name type="common">Scarlet sage</name>
    <dbReference type="NCBI Taxonomy" id="180675"/>
    <lineage>
        <taxon>Eukaryota</taxon>
        <taxon>Viridiplantae</taxon>
        <taxon>Streptophyta</taxon>
        <taxon>Embryophyta</taxon>
        <taxon>Tracheophyta</taxon>
        <taxon>Spermatophyta</taxon>
        <taxon>Magnoliopsida</taxon>
        <taxon>eudicotyledons</taxon>
        <taxon>Gunneridae</taxon>
        <taxon>Pentapetalae</taxon>
        <taxon>asterids</taxon>
        <taxon>lamiids</taxon>
        <taxon>Lamiales</taxon>
        <taxon>Lamiaceae</taxon>
        <taxon>Nepetoideae</taxon>
        <taxon>Mentheae</taxon>
        <taxon>Salviinae</taxon>
        <taxon>Salvia</taxon>
        <taxon>Salvia subgen. Calosphace</taxon>
        <taxon>core Calosphace</taxon>
    </lineage>
</organism>
<reference evidence="4" key="1">
    <citation type="submission" date="2018-01" db="EMBL/GenBank/DDBJ databases">
        <authorList>
            <person name="Mao J.F."/>
        </authorList>
    </citation>
    <scope>NUCLEOTIDE SEQUENCE</scope>
    <source>
        <strain evidence="4">Huo1</strain>
        <tissue evidence="4">Leaf</tissue>
    </source>
</reference>
<dbReference type="AlphaFoldDB" id="A0A8X8WJD6"/>
<name>A0A8X8WJD6_SALSN</name>
<feature type="region of interest" description="Disordered" evidence="3">
    <location>
        <begin position="148"/>
        <end position="176"/>
    </location>
</feature>